<reference evidence="1 2" key="1">
    <citation type="submission" date="2018-08" db="EMBL/GenBank/DDBJ databases">
        <title>Genome and evolution of the arbuscular mycorrhizal fungus Diversispora epigaea (formerly Glomus versiforme) and its bacterial endosymbionts.</title>
        <authorList>
            <person name="Sun X."/>
            <person name="Fei Z."/>
            <person name="Harrison M."/>
        </authorList>
    </citation>
    <scope>NUCLEOTIDE SEQUENCE [LARGE SCALE GENOMIC DNA]</scope>
    <source>
        <strain evidence="1 2">IT104</strain>
    </source>
</reference>
<dbReference type="AlphaFoldDB" id="A0A397IXQ5"/>
<accession>A0A397IXQ5</accession>
<organism evidence="1 2">
    <name type="scientific">Diversispora epigaea</name>
    <dbReference type="NCBI Taxonomy" id="1348612"/>
    <lineage>
        <taxon>Eukaryota</taxon>
        <taxon>Fungi</taxon>
        <taxon>Fungi incertae sedis</taxon>
        <taxon>Mucoromycota</taxon>
        <taxon>Glomeromycotina</taxon>
        <taxon>Glomeromycetes</taxon>
        <taxon>Diversisporales</taxon>
        <taxon>Diversisporaceae</taxon>
        <taxon>Diversispora</taxon>
    </lineage>
</organism>
<proteinExistence type="predicted"/>
<dbReference type="Proteomes" id="UP000266861">
    <property type="component" value="Unassembled WGS sequence"/>
</dbReference>
<evidence type="ECO:0000313" key="1">
    <source>
        <dbReference type="EMBL" id="RHZ80741.1"/>
    </source>
</evidence>
<comment type="caution">
    <text evidence="1">The sequence shown here is derived from an EMBL/GenBank/DDBJ whole genome shotgun (WGS) entry which is preliminary data.</text>
</comment>
<keyword evidence="2" id="KW-1185">Reference proteome</keyword>
<evidence type="ECO:0000313" key="2">
    <source>
        <dbReference type="Proteomes" id="UP000266861"/>
    </source>
</evidence>
<sequence>MVIMISIIENSINNSNSIINKSNIINKSATETQSTIQTPSSTSQTSSINQLLKITLMKMKFFDSTIEIGSVMESPPSPSPCQQMTPRTPQQCFNHNLYIARSNMIQSTNSRQNALPPSQPQNDSMLNNYFYALIQSYSSTTFPTFLEE</sequence>
<protein>
    <submittedName>
        <fullName evidence="1">Uncharacterized protein</fullName>
    </submittedName>
</protein>
<dbReference type="EMBL" id="PQFF01000123">
    <property type="protein sequence ID" value="RHZ80741.1"/>
    <property type="molecule type" value="Genomic_DNA"/>
</dbReference>
<gene>
    <name evidence="1" type="ORF">Glove_132g130</name>
</gene>
<name>A0A397IXQ5_9GLOM</name>